<accession>A0A2P6P7H1</accession>
<evidence type="ECO:0000313" key="2">
    <source>
        <dbReference type="EMBL" id="PRQ17880.1"/>
    </source>
</evidence>
<dbReference type="AlphaFoldDB" id="A0A2P6P7H1"/>
<keyword evidence="1" id="KW-0472">Membrane</keyword>
<keyword evidence="1" id="KW-0812">Transmembrane</keyword>
<reference evidence="2 3" key="1">
    <citation type="journal article" date="2018" name="Nat. Genet.">
        <title>The Rosa genome provides new insights in the design of modern roses.</title>
        <authorList>
            <person name="Bendahmane M."/>
        </authorList>
    </citation>
    <scope>NUCLEOTIDE SEQUENCE [LARGE SCALE GENOMIC DNA]</scope>
    <source>
        <strain evidence="3">cv. Old Blush</strain>
    </source>
</reference>
<dbReference type="Gramene" id="PRQ17880">
    <property type="protein sequence ID" value="PRQ17880"/>
    <property type="gene ID" value="RchiOBHm_Chr7g0199791"/>
</dbReference>
<evidence type="ECO:0000256" key="1">
    <source>
        <dbReference type="SAM" id="Phobius"/>
    </source>
</evidence>
<feature type="transmembrane region" description="Helical" evidence="1">
    <location>
        <begin position="21"/>
        <end position="39"/>
    </location>
</feature>
<proteinExistence type="predicted"/>
<dbReference type="Proteomes" id="UP000238479">
    <property type="component" value="Chromosome 7"/>
</dbReference>
<protein>
    <submittedName>
        <fullName evidence="2">Uncharacterized protein</fullName>
    </submittedName>
</protein>
<organism evidence="2 3">
    <name type="scientific">Rosa chinensis</name>
    <name type="common">China rose</name>
    <dbReference type="NCBI Taxonomy" id="74649"/>
    <lineage>
        <taxon>Eukaryota</taxon>
        <taxon>Viridiplantae</taxon>
        <taxon>Streptophyta</taxon>
        <taxon>Embryophyta</taxon>
        <taxon>Tracheophyta</taxon>
        <taxon>Spermatophyta</taxon>
        <taxon>Magnoliopsida</taxon>
        <taxon>eudicotyledons</taxon>
        <taxon>Gunneridae</taxon>
        <taxon>Pentapetalae</taxon>
        <taxon>rosids</taxon>
        <taxon>fabids</taxon>
        <taxon>Rosales</taxon>
        <taxon>Rosaceae</taxon>
        <taxon>Rosoideae</taxon>
        <taxon>Rosoideae incertae sedis</taxon>
        <taxon>Rosa</taxon>
    </lineage>
</organism>
<evidence type="ECO:0000313" key="3">
    <source>
        <dbReference type="Proteomes" id="UP000238479"/>
    </source>
</evidence>
<gene>
    <name evidence="2" type="ORF">RchiOBHm_Chr7g0199791</name>
</gene>
<comment type="caution">
    <text evidence="2">The sequence shown here is derived from an EMBL/GenBank/DDBJ whole genome shotgun (WGS) entry which is preliminary data.</text>
</comment>
<sequence>MDSRQSGYLLELRYAFKLLRLYFFPNNLLTLTKFLYLVLSKFSEMLRELSSYEG</sequence>
<name>A0A2P6P7H1_ROSCH</name>
<dbReference type="EMBL" id="PDCK01000045">
    <property type="protein sequence ID" value="PRQ17880.1"/>
    <property type="molecule type" value="Genomic_DNA"/>
</dbReference>
<keyword evidence="1" id="KW-1133">Transmembrane helix</keyword>
<keyword evidence="3" id="KW-1185">Reference proteome</keyword>